<keyword evidence="2" id="KW-1185">Reference proteome</keyword>
<dbReference type="Gene3D" id="2.60.120.10">
    <property type="entry name" value="Jelly Rolls"/>
    <property type="match status" value="1"/>
</dbReference>
<reference evidence="2" key="2">
    <citation type="submission" date="2019-09" db="EMBL/GenBank/DDBJ databases">
        <title>Complete genome sequencing of four Arcobacter species reveals a diverse suite of mobile elements.</title>
        <authorList>
            <person name="On S.L.W."/>
            <person name="Miller W.G."/>
            <person name="Biggs P."/>
            <person name="Cornelius A."/>
            <person name="Vandamme P."/>
        </authorList>
    </citation>
    <scope>NUCLEOTIDE SEQUENCE [LARGE SCALE GENOMIC DNA]</scope>
    <source>
        <strain evidence="2">LMG 26638</strain>
    </source>
</reference>
<gene>
    <name evidence="1" type="ORF">APAC_2590</name>
</gene>
<dbReference type="CDD" id="cd06981">
    <property type="entry name" value="cupin_reut_a1446"/>
    <property type="match status" value="1"/>
</dbReference>
<evidence type="ECO:0000313" key="2">
    <source>
        <dbReference type="Proteomes" id="UP000322726"/>
    </source>
</evidence>
<accession>A0A5C2H9P5</accession>
<dbReference type="Proteomes" id="UP000322726">
    <property type="component" value="Chromosome"/>
</dbReference>
<reference evidence="1 2" key="3">
    <citation type="submission" date="2019-09" db="EMBL/GenBank/DDBJ databases">
        <title>Taxonomic note: a critical rebuttal of the proposed division of the genus Arcobacter into six genera, emended descriptions of Arcobacter anaerophilus and the genus Arcobacter, and an assessment of genus-level boundaries for Epsilonproteobacteria using in silico genomic comparator tools.</title>
        <authorList>
            <person name="On S.L.W."/>
            <person name="Miller W.G."/>
            <person name="Biggs P."/>
            <person name="Cornelius A."/>
            <person name="Vandamme P."/>
        </authorList>
    </citation>
    <scope>NUCLEOTIDE SEQUENCE [LARGE SCALE GENOMIC DNA]</scope>
    <source>
        <strain evidence="1 2">LMG 26638</strain>
    </source>
</reference>
<dbReference type="InterPro" id="IPR011051">
    <property type="entry name" value="RmlC_Cupin_sf"/>
</dbReference>
<sequence length="106" mass="12837">MKQDKYNIFDEIPYDKKDEKFFEIFKNDVIKIEKIVSNGQKSPDNFWYEQEKSEYILLLEGFAILEFEDYEIQLKKGDCLNISAMQKHRVKFTSLDKPTIWFAVFY</sequence>
<evidence type="ECO:0000313" key="1">
    <source>
        <dbReference type="EMBL" id="QEP35631.1"/>
    </source>
</evidence>
<dbReference type="EMBL" id="CP035928">
    <property type="protein sequence ID" value="QEP35631.1"/>
    <property type="molecule type" value="Genomic_DNA"/>
</dbReference>
<dbReference type="SUPFAM" id="SSF51182">
    <property type="entry name" value="RmlC-like cupins"/>
    <property type="match status" value="1"/>
</dbReference>
<dbReference type="AlphaFoldDB" id="A0A5C2H9P5"/>
<reference evidence="1 2" key="1">
    <citation type="submission" date="2019-09" db="EMBL/GenBank/DDBJ databases">
        <title>Complete genome sequencing of four Arcobacter species reveals a diverse suite of mobile elements.</title>
        <authorList>
            <person name="Miller W.G."/>
            <person name="Yee E."/>
            <person name="Bono J.L."/>
        </authorList>
    </citation>
    <scope>NUCLEOTIDE SEQUENCE [LARGE SCALE GENOMIC DNA]</scope>
    <source>
        <strain evidence="1 2">LMG 26638</strain>
    </source>
</reference>
<name>A0A5C2H9P5_9BACT</name>
<dbReference type="InterPro" id="IPR014710">
    <property type="entry name" value="RmlC-like_jellyroll"/>
</dbReference>
<organism evidence="1 2">
    <name type="scientific">Malaciobacter pacificus</name>
    <dbReference type="NCBI Taxonomy" id="1080223"/>
    <lineage>
        <taxon>Bacteria</taxon>
        <taxon>Pseudomonadati</taxon>
        <taxon>Campylobacterota</taxon>
        <taxon>Epsilonproteobacteria</taxon>
        <taxon>Campylobacterales</taxon>
        <taxon>Arcobacteraceae</taxon>
        <taxon>Malaciobacter</taxon>
    </lineage>
</organism>
<proteinExistence type="predicted"/>
<dbReference type="KEGG" id="apai:APAC_2590"/>
<protein>
    <submittedName>
        <fullName evidence="1">Cupin domain-containing protein</fullName>
    </submittedName>
</protein>
<dbReference type="OrthoDB" id="9798585at2"/>
<dbReference type="RefSeq" id="WP_130234516.1">
    <property type="nucleotide sequence ID" value="NZ_BMEF01000026.1"/>
</dbReference>